<evidence type="ECO:0008006" key="3">
    <source>
        <dbReference type="Google" id="ProtNLM"/>
    </source>
</evidence>
<evidence type="ECO:0000256" key="1">
    <source>
        <dbReference type="SAM" id="MobiDB-lite"/>
    </source>
</evidence>
<reference evidence="2" key="1">
    <citation type="submission" date="2021-02" db="EMBL/GenBank/DDBJ databases">
        <title>Psilocybe cubensis genome.</title>
        <authorList>
            <person name="Mckernan K.J."/>
            <person name="Crawford S."/>
            <person name="Trippe A."/>
            <person name="Kane L.T."/>
            <person name="Mclaughlin S."/>
        </authorList>
    </citation>
    <scope>NUCLEOTIDE SEQUENCE [LARGE SCALE GENOMIC DNA]</scope>
    <source>
        <strain evidence="2">MGC-MH-2018</strain>
    </source>
</reference>
<dbReference type="GO" id="GO:0005829">
    <property type="term" value="C:cytosol"/>
    <property type="evidence" value="ECO:0007669"/>
    <property type="project" value="TreeGrafter"/>
</dbReference>
<dbReference type="Gene3D" id="1.25.40.10">
    <property type="entry name" value="Tetratricopeptide repeat domain"/>
    <property type="match status" value="1"/>
</dbReference>
<gene>
    <name evidence="2" type="ORF">JR316_004113</name>
</gene>
<dbReference type="SUPFAM" id="SSF48452">
    <property type="entry name" value="TPR-like"/>
    <property type="match status" value="1"/>
</dbReference>
<comment type="caution">
    <text evidence="2">The sequence shown here is derived from an EMBL/GenBank/DDBJ whole genome shotgun (WGS) entry which is preliminary data.</text>
</comment>
<dbReference type="GO" id="GO:0005741">
    <property type="term" value="C:mitochondrial outer membrane"/>
    <property type="evidence" value="ECO:0007669"/>
    <property type="project" value="TreeGrafter"/>
</dbReference>
<dbReference type="EMBL" id="JAFIQS010000003">
    <property type="protein sequence ID" value="KAG5172024.1"/>
    <property type="molecule type" value="Genomic_DNA"/>
</dbReference>
<dbReference type="InterPro" id="IPR019412">
    <property type="entry name" value="IML2/TPR_39"/>
</dbReference>
<proteinExistence type="predicted"/>
<feature type="compositionally biased region" description="Low complexity" evidence="1">
    <location>
        <begin position="624"/>
        <end position="642"/>
    </location>
</feature>
<dbReference type="InterPro" id="IPR011990">
    <property type="entry name" value="TPR-like_helical_dom_sf"/>
</dbReference>
<sequence>MDPEHQHPNAELLQSATKGFDYLFSNDIVSARQHFERRDDPFHLMGLGVCAFLEAALGMETGLMTEASRCLSLSEAGARKQMRVPKPRDMSYESKFSYGLEWEILNADAIVLLGLTHALSESYMGYLQCIYGCIRSKRFRRLYKTVFPVGLPHIPSSRGDISISPSLPAVLKHKPSMASLASESSTTSASSAATIPTPAPAIKSSFFSKWVGASSTQSLPITSGTGHTVPDGPVEDLIIAGTAFGFGLFNLVFSLLPKKIQGVVGFLGFKHDRKLALQALSLAASKYDVHGVFAGLVLMTYHGAVLLFSGYQANENKILAEYKDIVDRIESRYPEGALWVLNRAKILRMSYDPQSAIKVLQDGLKPDRTHSFVQADMLLIFELAWTLLGQRRYQEASDAFMKITELNSWSHGTYYFIAAGCQLALGNKEKAQSMLDAILDLIEKKKISGKDLPTEVFIKKKLAFYKEKQARRGGAPEHYVDSVKINPAEVWNNHSRVGESIARAHINALKELSPHVHISKITLEASSPTTNSLRTPRSAQSSGSKVSLVSPADVDLDTSDELAIRALMLGINYRTIKEFEISRGFLNEAYGYQNSIKVSTWVGGVAAFELAVLDLKEAEDRDSASPVVSSSEPPTPASGNGDVPAVVADAGAVAEKIDNLRLDSSAEGRPSVLSPEARKKMWIETLKSASTKLDLALNLAGSSIDLSSRLDSRIAMLRDEIAAKTAIIGVSI</sequence>
<feature type="region of interest" description="Disordered" evidence="1">
    <location>
        <begin position="622"/>
        <end position="642"/>
    </location>
</feature>
<dbReference type="Pfam" id="PF10300">
    <property type="entry name" value="Iml2-TPR_39"/>
    <property type="match status" value="1"/>
</dbReference>
<evidence type="ECO:0000313" key="2">
    <source>
        <dbReference type="EMBL" id="KAG5172024.1"/>
    </source>
</evidence>
<dbReference type="AlphaFoldDB" id="A0A8H8CPF1"/>
<dbReference type="PANTHER" id="PTHR31859:SF1">
    <property type="entry name" value="TETRATRICOPEPTIDE REPEAT PROTEIN 39C"/>
    <property type="match status" value="1"/>
</dbReference>
<accession>A0A8H8CPF1</accession>
<dbReference type="GO" id="GO:0005634">
    <property type="term" value="C:nucleus"/>
    <property type="evidence" value="ECO:0007669"/>
    <property type="project" value="TreeGrafter"/>
</dbReference>
<protein>
    <recommendedName>
        <fullName evidence="3">Mitochondrial outer membrane protein IML2</fullName>
    </recommendedName>
</protein>
<organism evidence="2">
    <name type="scientific">Psilocybe cubensis</name>
    <name type="common">Psychedelic mushroom</name>
    <name type="synonym">Stropharia cubensis</name>
    <dbReference type="NCBI Taxonomy" id="181762"/>
    <lineage>
        <taxon>Eukaryota</taxon>
        <taxon>Fungi</taxon>
        <taxon>Dikarya</taxon>
        <taxon>Basidiomycota</taxon>
        <taxon>Agaricomycotina</taxon>
        <taxon>Agaricomycetes</taxon>
        <taxon>Agaricomycetidae</taxon>
        <taxon>Agaricales</taxon>
        <taxon>Agaricineae</taxon>
        <taxon>Strophariaceae</taxon>
        <taxon>Psilocybe</taxon>
    </lineage>
</organism>
<dbReference type="PANTHER" id="PTHR31859">
    <property type="entry name" value="TETRATRICOPEPTIDE REPEAT PROTEIN 39 FAMILY MEMBER"/>
    <property type="match status" value="1"/>
</dbReference>
<feature type="region of interest" description="Disordered" evidence="1">
    <location>
        <begin position="527"/>
        <end position="546"/>
    </location>
</feature>
<name>A0A8H8CPF1_PSICU</name>